<keyword evidence="2" id="KW-1185">Reference proteome</keyword>
<evidence type="ECO:0000313" key="1">
    <source>
        <dbReference type="EMBL" id="KAB7507211.1"/>
    </source>
</evidence>
<dbReference type="Proteomes" id="UP000326759">
    <property type="component" value="Unassembled WGS sequence"/>
</dbReference>
<reference evidence="1 2" key="1">
    <citation type="journal article" date="2019" name="PLoS Biol.">
        <title>Sex chromosomes control vertical transmission of feminizing Wolbachia symbionts in an isopod.</title>
        <authorList>
            <person name="Becking T."/>
            <person name="Chebbi M.A."/>
            <person name="Giraud I."/>
            <person name="Moumen B."/>
            <person name="Laverre T."/>
            <person name="Caubet Y."/>
            <person name="Peccoud J."/>
            <person name="Gilbert C."/>
            <person name="Cordaux R."/>
        </authorList>
    </citation>
    <scope>NUCLEOTIDE SEQUENCE [LARGE SCALE GENOMIC DNA]</scope>
    <source>
        <strain evidence="1">ANa2</strain>
        <tissue evidence="1">Whole body excluding digestive tract and cuticle</tissue>
    </source>
</reference>
<gene>
    <name evidence="1" type="ORF">Anas_06676</name>
</gene>
<proteinExistence type="predicted"/>
<dbReference type="AlphaFoldDB" id="A0A5N5TM73"/>
<accession>A0A5N5TM73</accession>
<sequence length="325" mass="37013">MFWTCTFPSLLYQGHLEIIAEFYETEEVRQRREEFRKQLRERARVRRKNFGVSSVYQTNHINPKGNNTSVRRSTNKSRLIPPNLSNLSSQTLFLTIPGLLHVNTLFCSTKSYLQVSIKTPPLSSLRIAPIEIAIGHGLKKIEFSSYQFHICISGLLEASESDISFQTTPRYRRQSQRPSISVATQVSEGERSSQLITSRDPVTAEIKALVANTLRESSMEVAAEAEEARAKMESLAAERLAAINGNSFLSGKNLINIFHEALTAISFIICQNQHICQGRFEYSSYFNKEILAFEHNVLNRYLKIQMSYKLKASVFSCAYEILKKL</sequence>
<organism evidence="1 2">
    <name type="scientific">Armadillidium nasatum</name>
    <dbReference type="NCBI Taxonomy" id="96803"/>
    <lineage>
        <taxon>Eukaryota</taxon>
        <taxon>Metazoa</taxon>
        <taxon>Ecdysozoa</taxon>
        <taxon>Arthropoda</taxon>
        <taxon>Crustacea</taxon>
        <taxon>Multicrustacea</taxon>
        <taxon>Malacostraca</taxon>
        <taxon>Eumalacostraca</taxon>
        <taxon>Peracarida</taxon>
        <taxon>Isopoda</taxon>
        <taxon>Oniscidea</taxon>
        <taxon>Crinocheta</taxon>
        <taxon>Armadillidiidae</taxon>
        <taxon>Armadillidium</taxon>
    </lineage>
</organism>
<dbReference type="EMBL" id="SEYY01000450">
    <property type="protein sequence ID" value="KAB7507211.1"/>
    <property type="molecule type" value="Genomic_DNA"/>
</dbReference>
<evidence type="ECO:0000313" key="2">
    <source>
        <dbReference type="Proteomes" id="UP000326759"/>
    </source>
</evidence>
<name>A0A5N5TM73_9CRUS</name>
<comment type="caution">
    <text evidence="1">The sequence shown here is derived from an EMBL/GenBank/DDBJ whole genome shotgun (WGS) entry which is preliminary data.</text>
</comment>
<protein>
    <submittedName>
        <fullName evidence="1">Uncharacterized protein</fullName>
    </submittedName>
</protein>